<dbReference type="EMBL" id="GEVK01016611">
    <property type="protein sequence ID" value="JAU36221.1"/>
    <property type="molecule type" value="Transcribed_RNA"/>
</dbReference>
<dbReference type="InterPro" id="IPR027417">
    <property type="entry name" value="P-loop_NTPase"/>
</dbReference>
<evidence type="ECO:0000259" key="6">
    <source>
        <dbReference type="Pfam" id="PF18052"/>
    </source>
</evidence>
<dbReference type="PANTHER" id="PTHR19338">
    <property type="entry name" value="TRANSLOCASE OF INNER MITOCHONDRIAL MEMBRANE 13 HOMOLOG"/>
    <property type="match status" value="1"/>
</dbReference>
<dbReference type="SUPFAM" id="SSF52540">
    <property type="entry name" value="P-loop containing nucleoside triphosphate hydrolases"/>
    <property type="match status" value="1"/>
</dbReference>
<dbReference type="InterPro" id="IPR041118">
    <property type="entry name" value="Rx_N"/>
</dbReference>
<feature type="domain" description="Disease resistance N-terminal" evidence="6">
    <location>
        <begin position="6"/>
        <end position="89"/>
    </location>
</feature>
<accession>A0A1J3F101</accession>
<evidence type="ECO:0000256" key="1">
    <source>
        <dbReference type="ARBA" id="ARBA00022737"/>
    </source>
</evidence>
<feature type="signal peptide" evidence="4">
    <location>
        <begin position="1"/>
        <end position="20"/>
    </location>
</feature>
<dbReference type="Gene3D" id="3.40.50.300">
    <property type="entry name" value="P-loop containing nucleotide triphosphate hydrolases"/>
    <property type="match status" value="1"/>
</dbReference>
<keyword evidence="2" id="KW-0547">Nucleotide-binding</keyword>
<organism evidence="7">
    <name type="scientific">Noccaea caerulescens</name>
    <name type="common">Alpine penny-cress</name>
    <name type="synonym">Thlaspi caerulescens</name>
    <dbReference type="NCBI Taxonomy" id="107243"/>
    <lineage>
        <taxon>Eukaryota</taxon>
        <taxon>Viridiplantae</taxon>
        <taxon>Streptophyta</taxon>
        <taxon>Embryophyta</taxon>
        <taxon>Tracheophyta</taxon>
        <taxon>Spermatophyta</taxon>
        <taxon>Magnoliopsida</taxon>
        <taxon>eudicotyledons</taxon>
        <taxon>Gunneridae</taxon>
        <taxon>Pentapetalae</taxon>
        <taxon>rosids</taxon>
        <taxon>malvids</taxon>
        <taxon>Brassicales</taxon>
        <taxon>Brassicaceae</taxon>
        <taxon>Coluteocarpeae</taxon>
        <taxon>Noccaea</taxon>
    </lineage>
</organism>
<gene>
    <name evidence="7" type="ORF">LC_TR10071_c0_g1_i1_g.35276</name>
</gene>
<evidence type="ECO:0000256" key="2">
    <source>
        <dbReference type="ARBA" id="ARBA00022741"/>
    </source>
</evidence>
<feature type="chain" id="PRO_5009621151" evidence="4">
    <location>
        <begin position="21"/>
        <end position="317"/>
    </location>
</feature>
<keyword evidence="3" id="KW-0611">Plant defense</keyword>
<dbReference type="Pfam" id="PF18052">
    <property type="entry name" value="Rx_N"/>
    <property type="match status" value="1"/>
</dbReference>
<evidence type="ECO:0000256" key="4">
    <source>
        <dbReference type="SAM" id="SignalP"/>
    </source>
</evidence>
<name>A0A1J3F101_NOCCA</name>
<dbReference type="Gene3D" id="1.20.5.4130">
    <property type="match status" value="1"/>
</dbReference>
<dbReference type="GO" id="GO:0043531">
    <property type="term" value="F:ADP binding"/>
    <property type="evidence" value="ECO:0007669"/>
    <property type="project" value="InterPro"/>
</dbReference>
<dbReference type="Pfam" id="PF00931">
    <property type="entry name" value="NB-ARC"/>
    <property type="match status" value="1"/>
</dbReference>
<dbReference type="GO" id="GO:0006952">
    <property type="term" value="P:defense response"/>
    <property type="evidence" value="ECO:0007669"/>
    <property type="project" value="UniProtKB-KW"/>
</dbReference>
<evidence type="ECO:0000313" key="7">
    <source>
        <dbReference type="EMBL" id="JAU36221.1"/>
    </source>
</evidence>
<sequence length="317" mass="35801">MFGELVMSFGLGILWELVSQQYAQFQGVEDQVTELKADLKTLKSFLKDADAKNHTSAMVRNFVEVIKEIICDAEEILETFVLKDEIGKNGGIKKVIRRLPCIIPQRREIALEIGSLNKRISKVTRDIQSFGVQHIIADGRDSQPHQERQEFARYSESNLVGLEANVKNLVDDDNVQAVSISGMSGLGKTTLSREVFNHAMVKNKFDGLTCVCVSQEFTGKSVCQTILRNLRTSEEEDKIMKMTEVSQVTLQDELFRLLETSKWLIVFDDIWKEEDGNRMKPLFPSEKGWKVLFTSRNGNVVGCGDTTYSISILHSNA</sequence>
<dbReference type="InterPro" id="IPR038005">
    <property type="entry name" value="RX-like_CC"/>
</dbReference>
<protein>
    <submittedName>
        <fullName evidence="7">Putative disease resistance protein RDL5</fullName>
    </submittedName>
</protein>
<dbReference type="InterPro" id="IPR002182">
    <property type="entry name" value="NB-ARC"/>
</dbReference>
<dbReference type="PRINTS" id="PR00364">
    <property type="entry name" value="DISEASERSIST"/>
</dbReference>
<keyword evidence="1" id="KW-0677">Repeat</keyword>
<feature type="domain" description="NB-ARC" evidence="5">
    <location>
        <begin position="165"/>
        <end position="307"/>
    </location>
</feature>
<dbReference type="FunFam" id="3.40.50.300:FF:001091">
    <property type="entry name" value="Probable disease resistance protein At1g61300"/>
    <property type="match status" value="1"/>
</dbReference>
<proteinExistence type="predicted"/>
<evidence type="ECO:0000259" key="5">
    <source>
        <dbReference type="Pfam" id="PF00931"/>
    </source>
</evidence>
<evidence type="ECO:0000256" key="3">
    <source>
        <dbReference type="ARBA" id="ARBA00022821"/>
    </source>
</evidence>
<dbReference type="PANTHER" id="PTHR19338:SF66">
    <property type="entry name" value="NB-ARC DOMAIN-CONTAINING PROTEIN"/>
    <property type="match status" value="1"/>
</dbReference>
<reference evidence="7" key="1">
    <citation type="submission" date="2016-07" db="EMBL/GenBank/DDBJ databases">
        <title>De novo transcriptome assembly of four accessions of the metal hyperaccumulator plant Noccaea caerulescens.</title>
        <authorList>
            <person name="Blande D."/>
            <person name="Halimaa P."/>
            <person name="Tervahauta A.I."/>
            <person name="Aarts M.G."/>
            <person name="Karenlampi S.O."/>
        </authorList>
    </citation>
    <scope>NUCLEOTIDE SEQUENCE</scope>
</reference>
<keyword evidence="4" id="KW-0732">Signal</keyword>
<dbReference type="CDD" id="cd14798">
    <property type="entry name" value="RX-CC_like"/>
    <property type="match status" value="1"/>
</dbReference>
<dbReference type="AlphaFoldDB" id="A0A1J3F101"/>